<gene>
    <name evidence="5" type="primary">zapD</name>
    <name evidence="6" type="ORF">EV699_11692</name>
</gene>
<protein>
    <recommendedName>
        <fullName evidence="5">Cell division protein ZapD</fullName>
    </recommendedName>
    <alternativeName>
        <fullName evidence="5">Z ring-associated protein D</fullName>
    </alternativeName>
</protein>
<comment type="similarity">
    <text evidence="5">Belongs to the ZapD family.</text>
</comment>
<dbReference type="RefSeq" id="WP_165904163.1">
    <property type="nucleotide sequence ID" value="NZ_SLWY01000016.1"/>
</dbReference>
<dbReference type="NCBIfam" id="NF003656">
    <property type="entry name" value="PRK05287.1-4"/>
    <property type="match status" value="1"/>
</dbReference>
<dbReference type="InterPro" id="IPR027462">
    <property type="entry name" value="ZapD_C"/>
</dbReference>
<dbReference type="GO" id="GO:0043093">
    <property type="term" value="P:FtsZ-dependent cytokinesis"/>
    <property type="evidence" value="ECO:0007669"/>
    <property type="project" value="UniProtKB-UniRule"/>
</dbReference>
<keyword evidence="3 5" id="KW-0717">Septation</keyword>
<accession>A0A4R2L810</accession>
<evidence type="ECO:0000256" key="4">
    <source>
        <dbReference type="ARBA" id="ARBA00023306"/>
    </source>
</evidence>
<dbReference type="InterPro" id="IPR036268">
    <property type="entry name" value="ZapD_sf"/>
</dbReference>
<dbReference type="Gene3D" id="2.60.440.10">
    <property type="entry name" value="YacF-like domains"/>
    <property type="match status" value="1"/>
</dbReference>
<dbReference type="PANTHER" id="PTHR39455">
    <property type="entry name" value="CELL DIVISION PROTEIN ZAPD"/>
    <property type="match status" value="1"/>
</dbReference>
<keyword evidence="4 5" id="KW-0131">Cell cycle</keyword>
<dbReference type="GO" id="GO:0005737">
    <property type="term" value="C:cytoplasm"/>
    <property type="evidence" value="ECO:0007669"/>
    <property type="project" value="UniProtKB-SubCell"/>
</dbReference>
<organism evidence="6 7">
    <name type="scientific">Plasticicumulans lactativorans</name>
    <dbReference type="NCBI Taxonomy" id="1133106"/>
    <lineage>
        <taxon>Bacteria</taxon>
        <taxon>Pseudomonadati</taxon>
        <taxon>Pseudomonadota</taxon>
        <taxon>Gammaproteobacteria</taxon>
        <taxon>Candidatus Competibacteraceae</taxon>
        <taxon>Plasticicumulans</taxon>
    </lineage>
</organism>
<dbReference type="GO" id="GO:0032153">
    <property type="term" value="C:cell division site"/>
    <property type="evidence" value="ECO:0007669"/>
    <property type="project" value="TreeGrafter"/>
</dbReference>
<evidence type="ECO:0000313" key="6">
    <source>
        <dbReference type="EMBL" id="TCO80186.1"/>
    </source>
</evidence>
<dbReference type="AlphaFoldDB" id="A0A4R2L810"/>
<reference evidence="6 7" key="1">
    <citation type="submission" date="2019-03" db="EMBL/GenBank/DDBJ databases">
        <title>Genomic Encyclopedia of Type Strains, Phase IV (KMG-IV): sequencing the most valuable type-strain genomes for metagenomic binning, comparative biology and taxonomic classification.</title>
        <authorList>
            <person name="Goeker M."/>
        </authorList>
    </citation>
    <scope>NUCLEOTIDE SEQUENCE [LARGE SCALE GENOMIC DNA]</scope>
    <source>
        <strain evidence="6 7">DSM 25287</strain>
    </source>
</reference>
<dbReference type="Gene3D" id="1.10.3900.10">
    <property type="entry name" value="YacF-like"/>
    <property type="match status" value="1"/>
</dbReference>
<evidence type="ECO:0000256" key="5">
    <source>
        <dbReference type="HAMAP-Rule" id="MF_01092"/>
    </source>
</evidence>
<keyword evidence="1 5" id="KW-0963">Cytoplasm</keyword>
<dbReference type="HAMAP" id="MF_01092">
    <property type="entry name" value="ZapD"/>
    <property type="match status" value="1"/>
</dbReference>
<comment type="subcellular location">
    <subcellularLocation>
        <location evidence="5">Cytoplasm</location>
    </subcellularLocation>
    <text evidence="5">Localizes to mid-cell in an FtsZ-dependent manner.</text>
</comment>
<evidence type="ECO:0000256" key="2">
    <source>
        <dbReference type="ARBA" id="ARBA00022618"/>
    </source>
</evidence>
<evidence type="ECO:0000256" key="3">
    <source>
        <dbReference type="ARBA" id="ARBA00023210"/>
    </source>
</evidence>
<keyword evidence="2 5" id="KW-0132">Cell division</keyword>
<dbReference type="Pfam" id="PF07072">
    <property type="entry name" value="ZapD"/>
    <property type="match status" value="1"/>
</dbReference>
<sequence>MERTVWYELPLNERIRTWLRLEFLFARVAHAAAGHSVWDSRAALEGLLDVFNLLGRSEPRTELLKDLDRHATTLARLGGSRLDPLRAELDAIIAAIHALDTRRIEEVRQGDFLVALRQRNSIPGGTCQFDLPALHHWLQREPEVRFEQIGQWLEPLEALRQGVTLLLRIVRAAAEPADEIAYGGFYQQSLDASAPSQLVRVALPGAVDVFPEISGGRHRFSIRFMRQPNPAQRPFQTDDDVGFALACCVI</sequence>
<evidence type="ECO:0000313" key="7">
    <source>
        <dbReference type="Proteomes" id="UP000295765"/>
    </source>
</evidence>
<dbReference type="GO" id="GO:0000917">
    <property type="term" value="P:division septum assembly"/>
    <property type="evidence" value="ECO:0007669"/>
    <property type="project" value="UniProtKB-KW"/>
</dbReference>
<comment type="caution">
    <text evidence="6">The sequence shown here is derived from an EMBL/GenBank/DDBJ whole genome shotgun (WGS) entry which is preliminary data.</text>
</comment>
<dbReference type="SUPFAM" id="SSF160950">
    <property type="entry name" value="YacF-like"/>
    <property type="match status" value="1"/>
</dbReference>
<proteinExistence type="inferred from homology"/>
<dbReference type="Proteomes" id="UP000295765">
    <property type="component" value="Unassembled WGS sequence"/>
</dbReference>
<dbReference type="EMBL" id="SLWY01000016">
    <property type="protein sequence ID" value="TCO80186.1"/>
    <property type="molecule type" value="Genomic_DNA"/>
</dbReference>
<keyword evidence="7" id="KW-1185">Reference proteome</keyword>
<comment type="subunit">
    <text evidence="5">Interacts with FtsZ.</text>
</comment>
<comment type="function">
    <text evidence="5">Cell division factor that enhances FtsZ-ring assembly. Directly interacts with FtsZ and promotes bundling of FtsZ protofilaments, with a reduction in FtsZ GTPase activity.</text>
</comment>
<dbReference type="InterPro" id="IPR009777">
    <property type="entry name" value="ZapD"/>
</dbReference>
<name>A0A4R2L810_9GAMM</name>
<evidence type="ECO:0000256" key="1">
    <source>
        <dbReference type="ARBA" id="ARBA00022490"/>
    </source>
</evidence>
<dbReference type="PANTHER" id="PTHR39455:SF1">
    <property type="entry name" value="CELL DIVISION PROTEIN ZAPD"/>
    <property type="match status" value="1"/>
</dbReference>